<dbReference type="EMBL" id="SULG01000032">
    <property type="protein sequence ID" value="TLD41943.1"/>
    <property type="molecule type" value="Genomic_DNA"/>
</dbReference>
<sequence length="203" mass="23263">MEDTPFQELLPLIFQYLDKEKLIKENPSITEEMIDTFIQEISHQKKRKKSDEEGLQQHSGMQHKKSELDELIIHTDGASRGNPGKAGIGIVIYDKEHRIIEEACRYIGKSTNNVAEYRAMILAAQKAIHHNAKRVLFKTDSELLVRQLNGIYRVKSASILPLYNQLMAILRKIPAWKIQHVRREENIHADALANQGIDDSLEG</sequence>
<dbReference type="InterPro" id="IPR012337">
    <property type="entry name" value="RNaseH-like_sf"/>
</dbReference>
<organism evidence="3 4">
    <name type="scientific">Candidatus Jettenia ecosi</name>
    <dbReference type="NCBI Taxonomy" id="2494326"/>
    <lineage>
        <taxon>Bacteria</taxon>
        <taxon>Pseudomonadati</taxon>
        <taxon>Planctomycetota</taxon>
        <taxon>Candidatus Brocadiia</taxon>
        <taxon>Candidatus Brocadiales</taxon>
        <taxon>Candidatus Brocadiaceae</taxon>
        <taxon>Candidatus Jettenia</taxon>
    </lineage>
</organism>
<dbReference type="CDD" id="cd09279">
    <property type="entry name" value="RNase_HI_like"/>
    <property type="match status" value="1"/>
</dbReference>
<reference evidence="3 4" key="1">
    <citation type="submission" date="2019-04" db="EMBL/GenBank/DDBJ databases">
        <title>Genome of a novel bacterium Candidatus Jettenia ecosi reconstructed from metagenome of an anammox bioreactor.</title>
        <authorList>
            <person name="Mardanov A.V."/>
            <person name="Beletsky A.V."/>
            <person name="Ravin N.V."/>
            <person name="Botchkova E.A."/>
            <person name="Litti Y.V."/>
            <person name="Nozhevnikova A.N."/>
        </authorList>
    </citation>
    <scope>NUCLEOTIDE SEQUENCE [LARGE SCALE GENOMIC DNA]</scope>
    <source>
        <strain evidence="3">J2</strain>
    </source>
</reference>
<accession>A0A533QB56</accession>
<dbReference type="Pfam" id="PF13456">
    <property type="entry name" value="RVT_3"/>
    <property type="match status" value="1"/>
</dbReference>
<evidence type="ECO:0000259" key="2">
    <source>
        <dbReference type="PROSITE" id="PS50879"/>
    </source>
</evidence>
<dbReference type="PANTHER" id="PTHR46387:SF2">
    <property type="entry name" value="RIBONUCLEASE HI"/>
    <property type="match status" value="1"/>
</dbReference>
<evidence type="ECO:0000256" key="1">
    <source>
        <dbReference type="SAM" id="MobiDB-lite"/>
    </source>
</evidence>
<dbReference type="InterPro" id="IPR002156">
    <property type="entry name" value="RNaseH_domain"/>
</dbReference>
<dbReference type="PANTHER" id="PTHR46387">
    <property type="entry name" value="POLYNUCLEOTIDYL TRANSFERASE, RIBONUCLEASE H-LIKE SUPERFAMILY PROTEIN"/>
    <property type="match status" value="1"/>
</dbReference>
<dbReference type="Proteomes" id="UP000319783">
    <property type="component" value="Unassembled WGS sequence"/>
</dbReference>
<dbReference type="InterPro" id="IPR036397">
    <property type="entry name" value="RNaseH_sf"/>
</dbReference>
<comment type="caution">
    <text evidence="3">The sequence shown here is derived from an EMBL/GenBank/DDBJ whole genome shotgun (WGS) entry which is preliminary data.</text>
</comment>
<dbReference type="PROSITE" id="PS50879">
    <property type="entry name" value="RNASE_H_1"/>
    <property type="match status" value="1"/>
</dbReference>
<gene>
    <name evidence="3" type="ORF">JETT_1812</name>
</gene>
<dbReference type="AlphaFoldDB" id="A0A533QB56"/>
<proteinExistence type="predicted"/>
<evidence type="ECO:0000313" key="4">
    <source>
        <dbReference type="Proteomes" id="UP000319783"/>
    </source>
</evidence>
<dbReference type="GO" id="GO:0004523">
    <property type="term" value="F:RNA-DNA hybrid ribonuclease activity"/>
    <property type="evidence" value="ECO:0007669"/>
    <property type="project" value="InterPro"/>
</dbReference>
<name>A0A533QB56_9BACT</name>
<dbReference type="Gene3D" id="3.30.420.10">
    <property type="entry name" value="Ribonuclease H-like superfamily/Ribonuclease H"/>
    <property type="match status" value="1"/>
</dbReference>
<dbReference type="SUPFAM" id="SSF53098">
    <property type="entry name" value="Ribonuclease H-like"/>
    <property type="match status" value="1"/>
</dbReference>
<feature type="domain" description="RNase H type-1" evidence="2">
    <location>
        <begin position="67"/>
        <end position="198"/>
    </location>
</feature>
<feature type="region of interest" description="Disordered" evidence="1">
    <location>
        <begin position="45"/>
        <end position="64"/>
    </location>
</feature>
<dbReference type="GO" id="GO:0003676">
    <property type="term" value="F:nucleic acid binding"/>
    <property type="evidence" value="ECO:0007669"/>
    <property type="project" value="InterPro"/>
</dbReference>
<evidence type="ECO:0000313" key="3">
    <source>
        <dbReference type="EMBL" id="TLD41943.1"/>
    </source>
</evidence>
<protein>
    <submittedName>
        <fullName evidence="3">Phosphoglycerate mutase family</fullName>
    </submittedName>
</protein>